<dbReference type="SUPFAM" id="SSF53474">
    <property type="entry name" value="alpha/beta-Hydrolases"/>
    <property type="match status" value="1"/>
</dbReference>
<sequence>MKQTIIILFLVLAITACKDNTNQLQSPTQTPSDYQNIITTHYQLYKPTQKAKAVLILFGGFPEQADDIKKEFKILELAKKNNIAVLLSNYNQKLWLDTQDKQQLATLLQNAITDNQLPTDAIYIGGFSSGGVVSLLLSDFITASKQYNINPKGVFIVDSPIDLEALYKASQKNLARQFSEVSVEESTWIQNTLTEAFGPPETNLDNYQNNSVYTYSSNYTKNLQHLKDTKIRLYTEPDTLWWKTNRKADYDQMNAYYIKKLAEQLQAQQFKNVQYIPTKNKGYRSNGDRHPHSWSIIDVEDLVAWILND</sequence>
<dbReference type="PROSITE" id="PS51257">
    <property type="entry name" value="PROKAR_LIPOPROTEIN"/>
    <property type="match status" value="1"/>
</dbReference>
<evidence type="ECO:0000313" key="1">
    <source>
        <dbReference type="EMBL" id="MBD3864429.1"/>
    </source>
</evidence>
<comment type="caution">
    <text evidence="1">The sequence shown here is derived from an EMBL/GenBank/DDBJ whole genome shotgun (WGS) entry which is preliminary data.</text>
</comment>
<gene>
    <name evidence="1" type="ORF">IEG06_13310</name>
</gene>
<dbReference type="InterPro" id="IPR029058">
    <property type="entry name" value="AB_hydrolase_fold"/>
</dbReference>
<dbReference type="EMBL" id="JACXXH010000008">
    <property type="protein sequence ID" value="MBD3864429.1"/>
    <property type="molecule type" value="Genomic_DNA"/>
</dbReference>
<proteinExistence type="predicted"/>
<accession>A0ABR8LZ81</accession>
<organism evidence="1 2">
    <name type="scientific">Olleya marilimosa</name>
    <dbReference type="NCBI Taxonomy" id="272164"/>
    <lineage>
        <taxon>Bacteria</taxon>
        <taxon>Pseudomonadati</taxon>
        <taxon>Bacteroidota</taxon>
        <taxon>Flavobacteriia</taxon>
        <taxon>Flavobacteriales</taxon>
        <taxon>Flavobacteriaceae</taxon>
    </lineage>
</organism>
<dbReference type="RefSeq" id="WP_191100475.1">
    <property type="nucleotide sequence ID" value="NZ_JACXXF010000008.1"/>
</dbReference>
<dbReference type="Proteomes" id="UP000627521">
    <property type="component" value="Unassembled WGS sequence"/>
</dbReference>
<reference evidence="1 2" key="1">
    <citation type="submission" date="2020-09" db="EMBL/GenBank/DDBJ databases">
        <title>Bacillus nautilus sp. nov., Chryseoglobus crepusculi sp. nov, and Psychrobacter noctis sp. nov., isolated from deep-sea sponges from the equatorial Atlantic.</title>
        <authorList>
            <person name="Stennett H.L."/>
            <person name="Williams S.E."/>
        </authorList>
    </citation>
    <scope>NUCLEOTIDE SEQUENCE [LARGE SCALE GENOMIC DNA]</scope>
    <source>
        <strain evidence="1 2">28M-24</strain>
    </source>
</reference>
<keyword evidence="2" id="KW-1185">Reference proteome</keyword>
<evidence type="ECO:0008006" key="3">
    <source>
        <dbReference type="Google" id="ProtNLM"/>
    </source>
</evidence>
<protein>
    <recommendedName>
        <fullName evidence="3">Alpha/beta hydrolase</fullName>
    </recommendedName>
</protein>
<dbReference type="Gene3D" id="3.40.50.1820">
    <property type="entry name" value="alpha/beta hydrolase"/>
    <property type="match status" value="1"/>
</dbReference>
<name>A0ABR8LZ81_9FLAO</name>
<evidence type="ECO:0000313" key="2">
    <source>
        <dbReference type="Proteomes" id="UP000627521"/>
    </source>
</evidence>